<dbReference type="SUPFAM" id="SSF54534">
    <property type="entry name" value="FKBP-like"/>
    <property type="match status" value="1"/>
</dbReference>
<dbReference type="EC" id="5.2.1.8" evidence="1"/>
<feature type="domain" description="PPIase FKBP-type" evidence="2">
    <location>
        <begin position="75"/>
        <end position="154"/>
    </location>
</feature>
<dbReference type="InterPro" id="IPR046357">
    <property type="entry name" value="PPIase_dom_sf"/>
</dbReference>
<accession>A0ABN9UXC4</accession>
<keyword evidence="4" id="KW-1185">Reference proteome</keyword>
<evidence type="ECO:0000313" key="3">
    <source>
        <dbReference type="EMBL" id="CAK0864592.1"/>
    </source>
</evidence>
<organism evidence="3 4">
    <name type="scientific">Prorocentrum cordatum</name>
    <dbReference type="NCBI Taxonomy" id="2364126"/>
    <lineage>
        <taxon>Eukaryota</taxon>
        <taxon>Sar</taxon>
        <taxon>Alveolata</taxon>
        <taxon>Dinophyceae</taxon>
        <taxon>Prorocentrales</taxon>
        <taxon>Prorocentraceae</taxon>
        <taxon>Prorocentrum</taxon>
    </lineage>
</organism>
<gene>
    <name evidence="3" type="ORF">PCOR1329_LOCUS52421</name>
</gene>
<dbReference type="PROSITE" id="PS50059">
    <property type="entry name" value="FKBP_PPIASE"/>
    <property type="match status" value="1"/>
</dbReference>
<reference evidence="3" key="1">
    <citation type="submission" date="2023-10" db="EMBL/GenBank/DDBJ databases">
        <authorList>
            <person name="Chen Y."/>
            <person name="Shah S."/>
            <person name="Dougan E. K."/>
            <person name="Thang M."/>
            <person name="Chan C."/>
        </authorList>
    </citation>
    <scope>NUCLEOTIDE SEQUENCE [LARGE SCALE GENOMIC DNA]</scope>
</reference>
<dbReference type="EMBL" id="CAUYUJ010016380">
    <property type="protein sequence ID" value="CAK0864592.1"/>
    <property type="molecule type" value="Genomic_DNA"/>
</dbReference>
<protein>
    <recommendedName>
        <fullName evidence="1">peptidylprolyl isomerase</fullName>
        <ecNumber evidence="1">5.2.1.8</ecNumber>
    </recommendedName>
</protein>
<dbReference type="InterPro" id="IPR001179">
    <property type="entry name" value="PPIase_FKBP_dom"/>
</dbReference>
<evidence type="ECO:0000256" key="1">
    <source>
        <dbReference type="PROSITE-ProRule" id="PRU00277"/>
    </source>
</evidence>
<name>A0ABN9UXC4_9DINO</name>
<keyword evidence="1" id="KW-0413">Isomerase</keyword>
<dbReference type="Pfam" id="PF00254">
    <property type="entry name" value="FKBP_C"/>
    <property type="match status" value="1"/>
</dbReference>
<sequence>MFALVPGLEGALQGPDALQQAFSPRMIDALQRGFDGSLPATTSRDAKGRERVDLGDGLVITRLAPGANGSSPVDDDSVSLEYRAFTRDGDEYASSRSLGPLNFTLGDPGLIPGLARAVRHMTLGERVLVRLPRQLLGGRRTPSRPRSPSLRTTC</sequence>
<proteinExistence type="predicted"/>
<dbReference type="Proteomes" id="UP001189429">
    <property type="component" value="Unassembled WGS sequence"/>
</dbReference>
<comment type="catalytic activity">
    <reaction evidence="1">
        <text>[protein]-peptidylproline (omega=180) = [protein]-peptidylproline (omega=0)</text>
        <dbReference type="Rhea" id="RHEA:16237"/>
        <dbReference type="Rhea" id="RHEA-COMP:10747"/>
        <dbReference type="Rhea" id="RHEA-COMP:10748"/>
        <dbReference type="ChEBI" id="CHEBI:83833"/>
        <dbReference type="ChEBI" id="CHEBI:83834"/>
        <dbReference type="EC" id="5.2.1.8"/>
    </reaction>
</comment>
<keyword evidence="1" id="KW-0697">Rotamase</keyword>
<evidence type="ECO:0000259" key="2">
    <source>
        <dbReference type="PROSITE" id="PS50059"/>
    </source>
</evidence>
<comment type="caution">
    <text evidence="3">The sequence shown here is derived from an EMBL/GenBank/DDBJ whole genome shotgun (WGS) entry which is preliminary data.</text>
</comment>
<dbReference type="Gene3D" id="3.10.50.40">
    <property type="match status" value="1"/>
</dbReference>
<evidence type="ECO:0000313" key="4">
    <source>
        <dbReference type="Proteomes" id="UP001189429"/>
    </source>
</evidence>